<keyword evidence="3" id="KW-1185">Reference proteome</keyword>
<accession>A0AAD9T1C5</accession>
<organism evidence="2 3">
    <name type="scientific">Diplocarpon rosae</name>
    <dbReference type="NCBI Taxonomy" id="946125"/>
    <lineage>
        <taxon>Eukaryota</taxon>
        <taxon>Fungi</taxon>
        <taxon>Dikarya</taxon>
        <taxon>Ascomycota</taxon>
        <taxon>Pezizomycotina</taxon>
        <taxon>Leotiomycetes</taxon>
        <taxon>Helotiales</taxon>
        <taxon>Drepanopezizaceae</taxon>
        <taxon>Diplocarpon</taxon>
    </lineage>
</organism>
<comment type="caution">
    <text evidence="2">The sequence shown here is derived from an EMBL/GenBank/DDBJ whole genome shotgun (WGS) entry which is preliminary data.</text>
</comment>
<gene>
    <name evidence="2" type="ORF">QTJ16_004203</name>
</gene>
<proteinExistence type="predicted"/>
<evidence type="ECO:0000313" key="3">
    <source>
        <dbReference type="Proteomes" id="UP001285354"/>
    </source>
</evidence>
<evidence type="ECO:0000256" key="1">
    <source>
        <dbReference type="SAM" id="MobiDB-lite"/>
    </source>
</evidence>
<feature type="region of interest" description="Disordered" evidence="1">
    <location>
        <begin position="482"/>
        <end position="503"/>
    </location>
</feature>
<evidence type="ECO:0000313" key="2">
    <source>
        <dbReference type="EMBL" id="KAK2627028.1"/>
    </source>
</evidence>
<reference evidence="2" key="1">
    <citation type="submission" date="2023-06" db="EMBL/GenBank/DDBJ databases">
        <title>Draft genome of Marssonina rosae.</title>
        <authorList>
            <person name="Cheng Q."/>
        </authorList>
    </citation>
    <scope>NUCLEOTIDE SEQUENCE</scope>
    <source>
        <strain evidence="2">R4</strain>
    </source>
</reference>
<dbReference type="AlphaFoldDB" id="A0AAD9T1C5"/>
<protein>
    <submittedName>
        <fullName evidence="2">Uncharacterized protein</fullName>
    </submittedName>
</protein>
<name>A0AAD9T1C5_9HELO</name>
<sequence length="574" mass="64820">MDSLPTEILSLIFHWEVLLCERQKNSVLQLRLVCKAFDLALRSFVFKTVQLEFSRFLRHVATPNVGSLVDVGRVCEALYLDMMVVRDDDMKEWVGRPRVDGTLLTLTVEEISRLSSVFQGLLSKVPEMKPLLDSLRRYCMNETTFDESDFRTVLGGVVTLTPNLRRLKLNLPFQVVGQTSRTATILLATTFACIARRPDEHLPLETLVLDHVSDTSIVDICNNPMDVINAVRVFSSLKHLVLQIKRQELLLASQITFSNNLWFLIEKATNLSSLCLIGWNVRRNSSTRRHCHNVAYNHWIMRSLPLFRDISSKLTHLRFVELKRVDISAQAFVHLINQIAPSLKELYLNQVYLKVRPPQAVPRGPDLWIGGVGRKAEEGYWVAEEIRASEHLNLVILRATGLGYDDFRPQPDSAYPTYDLEDRSGQHRSFDQRFVDAVMIGPDPPPAGLQAESESQLLSHDGPPLSFSLTPDVTPLDGAPRQLPRATDISSDQKTAVVPRPHGSYDAETFQRQHNTTSEFKRSIDGLFVNHNEQALKELQNIITVADRGMTMLSAEIDRARNDGVIGGRPAGET</sequence>
<dbReference type="Proteomes" id="UP001285354">
    <property type="component" value="Unassembled WGS sequence"/>
</dbReference>
<dbReference type="EMBL" id="JAUBYV010000005">
    <property type="protein sequence ID" value="KAK2627028.1"/>
    <property type="molecule type" value="Genomic_DNA"/>
</dbReference>